<feature type="domain" description="Glutamyl/glutaminyl-tRNA synthetase class Ib catalytic" evidence="11">
    <location>
        <begin position="2"/>
        <end position="307"/>
    </location>
</feature>
<evidence type="ECO:0000256" key="1">
    <source>
        <dbReference type="ARBA" id="ARBA00004496"/>
    </source>
</evidence>
<dbReference type="SUPFAM" id="SSF52374">
    <property type="entry name" value="Nucleotidylyl transferase"/>
    <property type="match status" value="1"/>
</dbReference>
<dbReference type="FunFam" id="3.40.50.620:FF:000007">
    <property type="entry name" value="Glutamate--tRNA ligase"/>
    <property type="match status" value="1"/>
</dbReference>
<dbReference type="GO" id="GO:0008270">
    <property type="term" value="F:zinc ion binding"/>
    <property type="evidence" value="ECO:0007669"/>
    <property type="project" value="InterPro"/>
</dbReference>
<evidence type="ECO:0000256" key="4">
    <source>
        <dbReference type="ARBA" id="ARBA00022490"/>
    </source>
</evidence>
<comment type="catalytic activity">
    <reaction evidence="10">
        <text>tRNA(Glu) + L-glutamate + ATP = L-glutamyl-tRNA(Glu) + AMP + diphosphate</text>
        <dbReference type="Rhea" id="RHEA:23540"/>
        <dbReference type="Rhea" id="RHEA-COMP:9663"/>
        <dbReference type="Rhea" id="RHEA-COMP:9680"/>
        <dbReference type="ChEBI" id="CHEBI:29985"/>
        <dbReference type="ChEBI" id="CHEBI:30616"/>
        <dbReference type="ChEBI" id="CHEBI:33019"/>
        <dbReference type="ChEBI" id="CHEBI:78442"/>
        <dbReference type="ChEBI" id="CHEBI:78520"/>
        <dbReference type="ChEBI" id="CHEBI:456215"/>
        <dbReference type="EC" id="6.1.1.17"/>
    </reaction>
</comment>
<evidence type="ECO:0000256" key="3">
    <source>
        <dbReference type="ARBA" id="ARBA00011245"/>
    </source>
</evidence>
<keyword evidence="8 10" id="KW-0648">Protein biosynthesis</keyword>
<feature type="short sequence motif" description="'HIGH' region" evidence="10">
    <location>
        <begin position="9"/>
        <end position="19"/>
    </location>
</feature>
<dbReference type="InterPro" id="IPR004527">
    <property type="entry name" value="Glu-tRNA-ligase_bac/mito"/>
</dbReference>
<dbReference type="Pfam" id="PF00749">
    <property type="entry name" value="tRNA-synt_1c"/>
    <property type="match status" value="1"/>
</dbReference>
<dbReference type="AlphaFoldDB" id="F7WYY4"/>
<dbReference type="Pfam" id="PF19269">
    <property type="entry name" value="Anticodon_2"/>
    <property type="match status" value="1"/>
</dbReference>
<keyword evidence="6 10" id="KW-0547">Nucleotide-binding</keyword>
<comment type="subcellular location">
    <subcellularLocation>
        <location evidence="1 10">Cytoplasm</location>
    </subcellularLocation>
</comment>
<reference evidence="13 14" key="1">
    <citation type="journal article" date="2011" name="Appl. Environ. Microbiol.">
        <title>The genome of Buchnera aphidicola from the aphid Cinara tujafilina provides new clues about the evolutionary history of metabolic losses in bacterial endosymbionts.</title>
        <authorList>
            <person name="Lamelas A."/>
            <person name="Gosalbes M.J."/>
            <person name="Moya A."/>
            <person name="Latorre A."/>
        </authorList>
    </citation>
    <scope>NUCLEOTIDE SEQUENCE [LARGE SCALE GENOMIC DNA]</scope>
    <source>
        <strain evidence="14">Cinara tujafilina</strain>
    </source>
</reference>
<feature type="binding site" evidence="10">
    <location>
        <position position="241"/>
    </location>
    <ligand>
        <name>ATP</name>
        <dbReference type="ChEBI" id="CHEBI:30616"/>
    </ligand>
</feature>
<dbReference type="InterPro" id="IPR049940">
    <property type="entry name" value="GluQ/Sye"/>
</dbReference>
<evidence type="ECO:0000256" key="2">
    <source>
        <dbReference type="ARBA" id="ARBA00007894"/>
    </source>
</evidence>
<dbReference type="GO" id="GO:0005524">
    <property type="term" value="F:ATP binding"/>
    <property type="evidence" value="ECO:0007669"/>
    <property type="project" value="UniProtKB-UniRule"/>
</dbReference>
<dbReference type="InterPro" id="IPR020751">
    <property type="entry name" value="aa-tRNA-synth_I_codon-bd_sub2"/>
</dbReference>
<evidence type="ECO:0000313" key="14">
    <source>
        <dbReference type="Proteomes" id="UP000006811"/>
    </source>
</evidence>
<keyword evidence="7 10" id="KW-0067">ATP-binding</keyword>
<comment type="similarity">
    <text evidence="2 10">Belongs to the class-I aminoacyl-tRNA synthetase family. Glutamate--tRNA ligase type 1 subfamily.</text>
</comment>
<dbReference type="OrthoDB" id="9807503at2"/>
<accession>F7WYY4</accession>
<dbReference type="InterPro" id="IPR020058">
    <property type="entry name" value="Glu/Gln-tRNA-synth_Ib_cat-dom"/>
</dbReference>
<dbReference type="KEGG" id="baj:BCTU_041"/>
<dbReference type="PRINTS" id="PR00987">
    <property type="entry name" value="TRNASYNTHGLU"/>
</dbReference>
<evidence type="ECO:0000256" key="10">
    <source>
        <dbReference type="HAMAP-Rule" id="MF_00022"/>
    </source>
</evidence>
<dbReference type="PROSITE" id="PS00178">
    <property type="entry name" value="AA_TRNA_LIGASE_I"/>
    <property type="match status" value="1"/>
</dbReference>
<dbReference type="EC" id="6.1.1.17" evidence="10"/>
<dbReference type="InterPro" id="IPR045462">
    <property type="entry name" value="aa-tRNA-synth_I_cd-bd"/>
</dbReference>
<dbReference type="PANTHER" id="PTHR43311">
    <property type="entry name" value="GLUTAMATE--TRNA LIGASE"/>
    <property type="match status" value="1"/>
</dbReference>
<comment type="function">
    <text evidence="10">Catalyzes the attachment of glutamate to tRNA(Glu) in a two-step reaction: glutamate is first activated by ATP to form Glu-AMP and then transferred to the acceptor end of tRNA(Glu).</text>
</comment>
<evidence type="ECO:0000259" key="11">
    <source>
        <dbReference type="Pfam" id="PF00749"/>
    </source>
</evidence>
<feature type="short sequence motif" description="'KMSKS' region" evidence="10">
    <location>
        <begin position="238"/>
        <end position="242"/>
    </location>
</feature>
<keyword evidence="9 10" id="KW-0030">Aminoacyl-tRNA synthetase</keyword>
<dbReference type="InterPro" id="IPR033910">
    <property type="entry name" value="GluRS_core"/>
</dbReference>
<evidence type="ECO:0000256" key="9">
    <source>
        <dbReference type="ARBA" id="ARBA00023146"/>
    </source>
</evidence>
<comment type="caution">
    <text evidence="10">Lacks conserved residue(s) required for the propagation of feature annotation.</text>
</comment>
<evidence type="ECO:0000256" key="8">
    <source>
        <dbReference type="ARBA" id="ARBA00022917"/>
    </source>
</evidence>
<dbReference type="GO" id="GO:0000049">
    <property type="term" value="F:tRNA binding"/>
    <property type="evidence" value="ECO:0007669"/>
    <property type="project" value="InterPro"/>
</dbReference>
<dbReference type="HOGENOM" id="CLU_015768_6_0_6"/>
<evidence type="ECO:0000256" key="7">
    <source>
        <dbReference type="ARBA" id="ARBA00022840"/>
    </source>
</evidence>
<evidence type="ECO:0000256" key="5">
    <source>
        <dbReference type="ARBA" id="ARBA00022598"/>
    </source>
</evidence>
<sequence length="473" mass="55596">MKIKTRFSPSPTGVFHIGGARTALYSWLFARRFGGSFVLRIEDTDSDRLKADAISDIINNLSRLGLAWDEGPYFQSKRLMIYQNVISSMLKNGTAYKCYCSIERLEKLRKNQIKKKRKPKYDKKCRKLPLFYKKSNIPYVVRFKNPETGSVEFIDLIRGKIKFLNSELDDLVIQRSNGIPTYNFCVVVDDYHMEITHVIRGEDHINNTPRQINLLKALKKDIPQYAHTPMILDINGKKLSKRNKNTQGITKYFQEGYIPEALLNYIVRLGWSCKDKEIFTLDDMKNLFTFKSVSRSPSILNSNKLLWLNRYYLSHLPNRTVTNYFLLFIKKKNISFFSDINLNNIIKDFIARHSTFQNFLESYTYFYKEFDIYQIVNIETFYNLENIKILTLLNQKFSIVLDWTIKELSNIVKYISIDLQVEYKKIAMLLRISITGINHTPGIILVAFHLGKNRVLLRLSNILKYFNQCKKFI</sequence>
<organism evidence="13 14">
    <name type="scientific">Buchnera aphidicola</name>
    <name type="common">Cinara tujafilina</name>
    <dbReference type="NCBI Taxonomy" id="261317"/>
    <lineage>
        <taxon>Bacteria</taxon>
        <taxon>Pseudomonadati</taxon>
        <taxon>Pseudomonadota</taxon>
        <taxon>Gammaproteobacteria</taxon>
        <taxon>Enterobacterales</taxon>
        <taxon>Erwiniaceae</taxon>
        <taxon>Buchnera</taxon>
    </lineage>
</organism>
<dbReference type="GO" id="GO:0004818">
    <property type="term" value="F:glutamate-tRNA ligase activity"/>
    <property type="evidence" value="ECO:0007669"/>
    <property type="project" value="UniProtKB-UniRule"/>
</dbReference>
<dbReference type="Proteomes" id="UP000006811">
    <property type="component" value="Chromosome"/>
</dbReference>
<dbReference type="InterPro" id="IPR000924">
    <property type="entry name" value="Glu/Gln-tRNA-synth"/>
</dbReference>
<feature type="domain" description="Aminoacyl-tRNA synthetase class I anticodon-binding" evidence="12">
    <location>
        <begin position="337"/>
        <end position="462"/>
    </location>
</feature>
<comment type="subunit">
    <text evidence="3 10">Monomer.</text>
</comment>
<keyword evidence="14" id="KW-1185">Reference proteome</keyword>
<dbReference type="CDD" id="cd00808">
    <property type="entry name" value="GluRS_core"/>
    <property type="match status" value="1"/>
</dbReference>
<keyword evidence="5 10" id="KW-0436">Ligase</keyword>
<dbReference type="GO" id="GO:0006424">
    <property type="term" value="P:glutamyl-tRNA aminoacylation"/>
    <property type="evidence" value="ECO:0007669"/>
    <property type="project" value="UniProtKB-UniRule"/>
</dbReference>
<name>F7WYY4_9GAMM</name>
<evidence type="ECO:0000259" key="12">
    <source>
        <dbReference type="Pfam" id="PF19269"/>
    </source>
</evidence>
<dbReference type="InterPro" id="IPR001412">
    <property type="entry name" value="aa-tRNA-synth_I_CS"/>
</dbReference>
<dbReference type="STRING" id="261317.BCTU_041"/>
<dbReference type="EMBL" id="CP001817">
    <property type="protein sequence ID" value="AEH39634.1"/>
    <property type="molecule type" value="Genomic_DNA"/>
</dbReference>
<dbReference type="NCBIfam" id="TIGR00464">
    <property type="entry name" value="gltX_bact"/>
    <property type="match status" value="1"/>
</dbReference>
<dbReference type="InterPro" id="IPR014729">
    <property type="entry name" value="Rossmann-like_a/b/a_fold"/>
</dbReference>
<dbReference type="PANTHER" id="PTHR43311:SF2">
    <property type="entry name" value="GLUTAMATE--TRNA LIGASE, MITOCHONDRIAL-RELATED"/>
    <property type="match status" value="1"/>
</dbReference>
<gene>
    <name evidence="10 13" type="primary">gltX</name>
    <name evidence="13" type="ORF">BCTU_041</name>
</gene>
<keyword evidence="4 10" id="KW-0963">Cytoplasm</keyword>
<dbReference type="eggNOG" id="COG0008">
    <property type="taxonomic scope" value="Bacteria"/>
</dbReference>
<dbReference type="SUPFAM" id="SSF48163">
    <property type="entry name" value="An anticodon-binding domain of class I aminoacyl-tRNA synthetases"/>
    <property type="match status" value="1"/>
</dbReference>
<evidence type="ECO:0000313" key="13">
    <source>
        <dbReference type="EMBL" id="AEH39634.1"/>
    </source>
</evidence>
<evidence type="ECO:0000256" key="6">
    <source>
        <dbReference type="ARBA" id="ARBA00022741"/>
    </source>
</evidence>
<protein>
    <recommendedName>
        <fullName evidence="10">Glutamate--tRNA ligase</fullName>
        <ecNumber evidence="10">6.1.1.17</ecNumber>
    </recommendedName>
    <alternativeName>
        <fullName evidence="10">Glutamyl-tRNA synthetase</fullName>
        <shortName evidence="10">GluRS</shortName>
    </alternativeName>
</protein>
<proteinExistence type="inferred from homology"/>
<dbReference type="InterPro" id="IPR008925">
    <property type="entry name" value="aa_tRNA-synth_I_cd-bd_sf"/>
</dbReference>
<dbReference type="HAMAP" id="MF_00022">
    <property type="entry name" value="Glu_tRNA_synth_type1"/>
    <property type="match status" value="1"/>
</dbReference>
<dbReference type="Gene3D" id="3.40.50.620">
    <property type="entry name" value="HUPs"/>
    <property type="match status" value="1"/>
</dbReference>
<dbReference type="GO" id="GO:0005829">
    <property type="term" value="C:cytosol"/>
    <property type="evidence" value="ECO:0007669"/>
    <property type="project" value="TreeGrafter"/>
</dbReference>
<dbReference type="Gene3D" id="1.10.10.350">
    <property type="match status" value="1"/>
</dbReference>